<dbReference type="Proteomes" id="UP000800039">
    <property type="component" value="Unassembled WGS sequence"/>
</dbReference>
<gene>
    <name evidence="3" type="ORF">K460DRAFT_380092</name>
</gene>
<reference evidence="3" key="1">
    <citation type="submission" date="2020-01" db="EMBL/GenBank/DDBJ databases">
        <authorList>
            <consortium name="DOE Joint Genome Institute"/>
            <person name="Haridas S."/>
            <person name="Albert R."/>
            <person name="Binder M."/>
            <person name="Bloem J."/>
            <person name="Labutti K."/>
            <person name="Salamov A."/>
            <person name="Andreopoulos B."/>
            <person name="Baker S.E."/>
            <person name="Barry K."/>
            <person name="Bills G."/>
            <person name="Bluhm B.H."/>
            <person name="Cannon C."/>
            <person name="Castanera R."/>
            <person name="Culley D.E."/>
            <person name="Daum C."/>
            <person name="Ezra D."/>
            <person name="Gonzalez J.B."/>
            <person name="Henrissat B."/>
            <person name="Kuo A."/>
            <person name="Liang C."/>
            <person name="Lipzen A."/>
            <person name="Lutzoni F."/>
            <person name="Magnuson J."/>
            <person name="Mondo S."/>
            <person name="Nolan M."/>
            <person name="Ohm R."/>
            <person name="Pangilinan J."/>
            <person name="Park H.-J."/>
            <person name="Ramirez L."/>
            <person name="Alfaro M."/>
            <person name="Sun H."/>
            <person name="Tritt A."/>
            <person name="Yoshinaga Y."/>
            <person name="Zwiers L.-H."/>
            <person name="Turgeon B.G."/>
            <person name="Goodwin S.B."/>
            <person name="Spatafora J.W."/>
            <person name="Crous P.W."/>
            <person name="Grigoriev I.V."/>
        </authorList>
    </citation>
    <scope>NUCLEOTIDE SEQUENCE</scope>
    <source>
        <strain evidence="3">CBS 394.84</strain>
    </source>
</reference>
<sequence>MSASNSSRKPAPISFAASQYFDGNDGKWSSFVVRAGTPGQSFRVLPSTVTSETFLPLAGACKEDAPDNCTFLRGAEMYKGKANNGFQVRNSSTWHEIGIYGTTAREELGYNASGLYGLDTLGLMIVNSGGPTLESQVIGGVVNPRLWVGRLGMDVKPSNFSEFENPQRSMISTLKEEQYIPSLSYGYTAGAYYKKPNAFGGLTFGGYDQTRFIPNTISFPFDANDSRKPSLNIQAIVTRDMQNQTVSVFPDGPAYSLIDFAESQIWLPVSACDAFARAFNLTYDNSTDLYVVDSHTHALLIERNPSITFGLGQTANPGERINIVLPYSAFDQQASYPIYQNTTNYFPIRRAQNETQYTLGRTFFQEAYIRVDYERNNFSVHQALFPATNERQQIVPIWSPGLENAATGARAKLINTSKGAVAVWLFRRRKMAKERSEPKTENTWVECADQPRLEADGVIFFEKDGRPFAEMEGHVFPELHCPPPEMGELNVRITTADVSSMFQLYEMGDNERNCGELGVVVPEKRCPPPGWI</sequence>
<keyword evidence="4" id="KW-1185">Reference proteome</keyword>
<dbReference type="PANTHER" id="PTHR47966:SF51">
    <property type="entry name" value="BETA-SITE APP-CLEAVING ENZYME, ISOFORM A-RELATED"/>
    <property type="match status" value="1"/>
</dbReference>
<dbReference type="GeneID" id="63852481"/>
<accession>A0A9P4L5M7</accession>
<comment type="caution">
    <text evidence="3">The sequence shown here is derived from an EMBL/GenBank/DDBJ whole genome shotgun (WGS) entry which is preliminary data.</text>
</comment>
<dbReference type="InterPro" id="IPR001461">
    <property type="entry name" value="Aspartic_peptidase_A1"/>
</dbReference>
<keyword evidence="3" id="KW-0645">Protease</keyword>
<protein>
    <submittedName>
        <fullName evidence="3">Acid protease</fullName>
    </submittedName>
</protein>
<organism evidence="3 4">
    <name type="scientific">Cucurbitaria berberidis CBS 394.84</name>
    <dbReference type="NCBI Taxonomy" id="1168544"/>
    <lineage>
        <taxon>Eukaryota</taxon>
        <taxon>Fungi</taxon>
        <taxon>Dikarya</taxon>
        <taxon>Ascomycota</taxon>
        <taxon>Pezizomycotina</taxon>
        <taxon>Dothideomycetes</taxon>
        <taxon>Pleosporomycetidae</taxon>
        <taxon>Pleosporales</taxon>
        <taxon>Pleosporineae</taxon>
        <taxon>Cucurbitariaceae</taxon>
        <taxon>Cucurbitaria</taxon>
    </lineage>
</organism>
<dbReference type="SUPFAM" id="SSF50630">
    <property type="entry name" value="Acid proteases"/>
    <property type="match status" value="1"/>
</dbReference>
<feature type="domain" description="Peptidase A1" evidence="2">
    <location>
        <begin position="29"/>
        <end position="381"/>
    </location>
</feature>
<dbReference type="InterPro" id="IPR033121">
    <property type="entry name" value="PEPTIDASE_A1"/>
</dbReference>
<dbReference type="CDD" id="cd05471">
    <property type="entry name" value="pepsin_like"/>
    <property type="match status" value="1"/>
</dbReference>
<dbReference type="InterPro" id="IPR034164">
    <property type="entry name" value="Pepsin-like_dom"/>
</dbReference>
<dbReference type="InterPro" id="IPR021109">
    <property type="entry name" value="Peptidase_aspartic_dom_sf"/>
</dbReference>
<dbReference type="GO" id="GO:0000324">
    <property type="term" value="C:fungal-type vacuole"/>
    <property type="evidence" value="ECO:0007669"/>
    <property type="project" value="TreeGrafter"/>
</dbReference>
<proteinExistence type="inferred from homology"/>
<evidence type="ECO:0000259" key="2">
    <source>
        <dbReference type="PROSITE" id="PS51767"/>
    </source>
</evidence>
<evidence type="ECO:0000256" key="1">
    <source>
        <dbReference type="ARBA" id="ARBA00007447"/>
    </source>
</evidence>
<dbReference type="GO" id="GO:0004190">
    <property type="term" value="F:aspartic-type endopeptidase activity"/>
    <property type="evidence" value="ECO:0007669"/>
    <property type="project" value="InterPro"/>
</dbReference>
<keyword evidence="3" id="KW-0378">Hydrolase</keyword>
<dbReference type="AlphaFoldDB" id="A0A9P4L5M7"/>
<dbReference type="RefSeq" id="XP_040784716.1">
    <property type="nucleotide sequence ID" value="XM_040935230.1"/>
</dbReference>
<evidence type="ECO:0000313" key="3">
    <source>
        <dbReference type="EMBL" id="KAF1842153.1"/>
    </source>
</evidence>
<dbReference type="GO" id="GO:0006508">
    <property type="term" value="P:proteolysis"/>
    <property type="evidence" value="ECO:0007669"/>
    <property type="project" value="UniProtKB-KW"/>
</dbReference>
<dbReference type="PANTHER" id="PTHR47966">
    <property type="entry name" value="BETA-SITE APP-CLEAVING ENZYME, ISOFORM A-RELATED"/>
    <property type="match status" value="1"/>
</dbReference>
<dbReference type="OrthoDB" id="4074350at2759"/>
<dbReference type="PROSITE" id="PS51767">
    <property type="entry name" value="PEPTIDASE_A1"/>
    <property type="match status" value="1"/>
</dbReference>
<comment type="similarity">
    <text evidence="1">Belongs to the peptidase A1 family.</text>
</comment>
<dbReference type="Pfam" id="PF00026">
    <property type="entry name" value="Asp"/>
    <property type="match status" value="1"/>
</dbReference>
<dbReference type="Gene3D" id="2.40.70.10">
    <property type="entry name" value="Acid Proteases"/>
    <property type="match status" value="2"/>
</dbReference>
<dbReference type="EMBL" id="ML976618">
    <property type="protein sequence ID" value="KAF1842153.1"/>
    <property type="molecule type" value="Genomic_DNA"/>
</dbReference>
<name>A0A9P4L5M7_9PLEO</name>
<evidence type="ECO:0000313" key="4">
    <source>
        <dbReference type="Proteomes" id="UP000800039"/>
    </source>
</evidence>